<evidence type="ECO:0000256" key="1">
    <source>
        <dbReference type="SAM" id="MobiDB-lite"/>
    </source>
</evidence>
<accession>A0ABP4QZC0</accession>
<organism evidence="3 4">
    <name type="scientific">Kribbella alba</name>
    <dbReference type="NCBI Taxonomy" id="190197"/>
    <lineage>
        <taxon>Bacteria</taxon>
        <taxon>Bacillati</taxon>
        <taxon>Actinomycetota</taxon>
        <taxon>Actinomycetes</taxon>
        <taxon>Propionibacteriales</taxon>
        <taxon>Kribbellaceae</taxon>
        <taxon>Kribbella</taxon>
    </lineage>
</organism>
<dbReference type="SMART" id="SM00382">
    <property type="entry name" value="AAA"/>
    <property type="match status" value="1"/>
</dbReference>
<dbReference type="SUPFAM" id="SSF52540">
    <property type="entry name" value="P-loop containing nucleoside triphosphate hydrolases"/>
    <property type="match status" value="1"/>
</dbReference>
<keyword evidence="4" id="KW-1185">Reference proteome</keyword>
<dbReference type="Pfam" id="PF20720">
    <property type="entry name" value="nSTAND3"/>
    <property type="match status" value="1"/>
</dbReference>
<name>A0ABP4QZC0_9ACTN</name>
<feature type="region of interest" description="Disordered" evidence="1">
    <location>
        <begin position="682"/>
        <end position="711"/>
    </location>
</feature>
<protein>
    <recommendedName>
        <fullName evidence="2">AAA+ ATPase domain-containing protein</fullName>
    </recommendedName>
</protein>
<evidence type="ECO:0000259" key="2">
    <source>
        <dbReference type="SMART" id="SM00382"/>
    </source>
</evidence>
<feature type="domain" description="AAA+ ATPase" evidence="2">
    <location>
        <begin position="160"/>
        <end position="284"/>
    </location>
</feature>
<dbReference type="EMBL" id="BAAANE010000004">
    <property type="protein sequence ID" value="GAA1629726.1"/>
    <property type="molecule type" value="Genomic_DNA"/>
</dbReference>
<dbReference type="InterPro" id="IPR049050">
    <property type="entry name" value="nSTAND3"/>
</dbReference>
<gene>
    <name evidence="3" type="ORF">GCM10009744_17170</name>
</gene>
<reference evidence="4" key="1">
    <citation type="journal article" date="2019" name="Int. J. Syst. Evol. Microbiol.">
        <title>The Global Catalogue of Microorganisms (GCM) 10K type strain sequencing project: providing services to taxonomists for standard genome sequencing and annotation.</title>
        <authorList>
            <consortium name="The Broad Institute Genomics Platform"/>
            <consortium name="The Broad Institute Genome Sequencing Center for Infectious Disease"/>
            <person name="Wu L."/>
            <person name="Ma J."/>
        </authorList>
    </citation>
    <scope>NUCLEOTIDE SEQUENCE [LARGE SCALE GENOMIC DNA]</scope>
    <source>
        <strain evidence="4">JCM 14306</strain>
    </source>
</reference>
<dbReference type="InterPro" id="IPR003593">
    <property type="entry name" value="AAA+_ATPase"/>
</dbReference>
<evidence type="ECO:0000313" key="4">
    <source>
        <dbReference type="Proteomes" id="UP001501319"/>
    </source>
</evidence>
<proteinExistence type="predicted"/>
<feature type="compositionally biased region" description="Low complexity" evidence="1">
    <location>
        <begin position="701"/>
        <end position="710"/>
    </location>
</feature>
<sequence>MERFARGRDGGVDLRWTLETGDVGIAQCKHYPKSSFSQLLAAAREEVPKLANLEFTEYKFITSQELGVSQKEQIYNLFSEHMRSPQDVYSGFDVDQLVARHPEVERRHVKLWLASGTQLFWATHSELANRSEALRERLERTLHRYVDSTAFGLATRLLSEHKVCLIAGEPGIGKTVLARMLVAEAIARGFEPVEVSMDIDEAWAAMQGDRLQVFLYDDFLGKITFSERMGKNEDARLSDFIGKVSGMESKLLIMTTREYILRDARRDYRQLERMDRRLHFLLELEAYSRLDKARILYNHIWHADISRESLRGLADGGWSRVVDHPNYSPRLIEYCTRPSFGLAADDYLDRFVDALAHPEEIWSEAYDRHLTEEQRALLVVVASFPAEVGINDLQSAHFSFCAHMGIPTSVRGLRASLEVAEGTFVALSKRDDDPAAGLYSPSVGEFLLDVIANDHELLAGLVRSAMFFEQLSTLATARTGGVSLGRRSTVGPTDALPLDDFWPDVAAGFTRTFDGPTPDRILNQTGYMTGYEPPFGYLERRLLLLLNLPAAARPDVSWINDKLRYVADRWKQGKGWKPDAVKLVQAVGREDFIHGEVKDYIKIALESWLSGQLSETTDWNIYLDYLQEDRGVDHPADLAIAFEEHSQSELDRWDPSPPDLDDLIYHAQRFGLDEVTDLLREKASEDEEREEARAGQLASTPAARPRPGRAWASDADIEAMFSRLAQSHG</sequence>
<evidence type="ECO:0000313" key="3">
    <source>
        <dbReference type="EMBL" id="GAA1629726.1"/>
    </source>
</evidence>
<comment type="caution">
    <text evidence="3">The sequence shown here is derived from an EMBL/GenBank/DDBJ whole genome shotgun (WGS) entry which is preliminary data.</text>
</comment>
<dbReference type="Proteomes" id="UP001501319">
    <property type="component" value="Unassembled WGS sequence"/>
</dbReference>
<dbReference type="InterPro" id="IPR027417">
    <property type="entry name" value="P-loop_NTPase"/>
</dbReference>